<accession>A0A645I0F5</accession>
<reference evidence="1" key="1">
    <citation type="submission" date="2019-08" db="EMBL/GenBank/DDBJ databases">
        <authorList>
            <person name="Kucharzyk K."/>
            <person name="Murdoch R.W."/>
            <person name="Higgins S."/>
            <person name="Loffler F."/>
        </authorList>
    </citation>
    <scope>NUCLEOTIDE SEQUENCE</scope>
</reference>
<name>A0A645I0F5_9ZZZZ</name>
<dbReference type="EMBL" id="VSSQ01104161">
    <property type="protein sequence ID" value="MPN44771.1"/>
    <property type="molecule type" value="Genomic_DNA"/>
</dbReference>
<proteinExistence type="predicted"/>
<gene>
    <name evidence="1" type="ORF">SDC9_192336</name>
</gene>
<protein>
    <submittedName>
        <fullName evidence="1">Uncharacterized protein</fullName>
    </submittedName>
</protein>
<sequence length="129" mass="14551">MGSVDLLPAQGSADRRSDELNLRLLGDRLRPGEHVAAGLVPFFEQRLDGHGGDVTFVDQWSGHLAEWPPHGIAIHDLRRPLLRVDCEAGRAQHRPFSDLGRHCVLNHRPEALWVILDRLRRQVDDTPHA</sequence>
<organism evidence="1">
    <name type="scientific">bioreactor metagenome</name>
    <dbReference type="NCBI Taxonomy" id="1076179"/>
    <lineage>
        <taxon>unclassified sequences</taxon>
        <taxon>metagenomes</taxon>
        <taxon>ecological metagenomes</taxon>
    </lineage>
</organism>
<evidence type="ECO:0000313" key="1">
    <source>
        <dbReference type="EMBL" id="MPN44771.1"/>
    </source>
</evidence>
<comment type="caution">
    <text evidence="1">The sequence shown here is derived from an EMBL/GenBank/DDBJ whole genome shotgun (WGS) entry which is preliminary data.</text>
</comment>
<dbReference type="AlphaFoldDB" id="A0A645I0F5"/>